<protein>
    <recommendedName>
        <fullName evidence="4">Lipoprotein</fullName>
    </recommendedName>
</protein>
<reference evidence="2 3" key="1">
    <citation type="submission" date="2023-11" db="EMBL/GenBank/DDBJ databases">
        <title>A Novel Polar Bacteriovorax (B. antarcticus) Isolated from the Biocrust in Antarctica.</title>
        <authorList>
            <person name="Mun W."/>
            <person name="Choi S.Y."/>
            <person name="Mitchell R.J."/>
        </authorList>
    </citation>
    <scope>NUCLEOTIDE SEQUENCE [LARGE SCALE GENOMIC DNA]</scope>
    <source>
        <strain evidence="2 3">PP10</strain>
    </source>
</reference>
<evidence type="ECO:0000313" key="3">
    <source>
        <dbReference type="Proteomes" id="UP001302274"/>
    </source>
</evidence>
<evidence type="ECO:0000256" key="1">
    <source>
        <dbReference type="SAM" id="MobiDB-lite"/>
    </source>
</evidence>
<name>A0ABU5VT43_9BACT</name>
<evidence type="ECO:0000313" key="2">
    <source>
        <dbReference type="EMBL" id="MEA9356214.1"/>
    </source>
</evidence>
<proteinExistence type="predicted"/>
<dbReference type="PROSITE" id="PS51257">
    <property type="entry name" value="PROKAR_LIPOPROTEIN"/>
    <property type="match status" value="1"/>
</dbReference>
<gene>
    <name evidence="2" type="ORF">SHI21_08375</name>
</gene>
<dbReference type="RefSeq" id="WP_323575897.1">
    <property type="nucleotide sequence ID" value="NZ_JAYGJQ010000001.1"/>
</dbReference>
<dbReference type="EMBL" id="JAYGJQ010000001">
    <property type="protein sequence ID" value="MEA9356214.1"/>
    <property type="molecule type" value="Genomic_DNA"/>
</dbReference>
<keyword evidence="3" id="KW-1185">Reference proteome</keyword>
<organism evidence="2 3">
    <name type="scientific">Bacteriovorax antarcticus</name>
    <dbReference type="NCBI Taxonomy" id="3088717"/>
    <lineage>
        <taxon>Bacteria</taxon>
        <taxon>Pseudomonadati</taxon>
        <taxon>Bdellovibrionota</taxon>
        <taxon>Bacteriovoracia</taxon>
        <taxon>Bacteriovoracales</taxon>
        <taxon>Bacteriovoracaceae</taxon>
        <taxon>Bacteriovorax</taxon>
    </lineage>
</organism>
<dbReference type="Proteomes" id="UP001302274">
    <property type="component" value="Unassembled WGS sequence"/>
</dbReference>
<accession>A0ABU5VT43</accession>
<feature type="region of interest" description="Disordered" evidence="1">
    <location>
        <begin position="19"/>
        <end position="59"/>
    </location>
</feature>
<comment type="caution">
    <text evidence="2">The sequence shown here is derived from an EMBL/GenBank/DDBJ whole genome shotgun (WGS) entry which is preliminary data.</text>
</comment>
<evidence type="ECO:0008006" key="4">
    <source>
        <dbReference type="Google" id="ProtNLM"/>
    </source>
</evidence>
<sequence length="59" mass="6144">MKLTIMVMLTMLLSISCTKRDKISDFEPGPNTSTEKDGSQAGQGSGSSLGSENPAPSNP</sequence>